<accession>A0ABR0JWE2</accession>
<sequence>MQRPLDRRCCPHCCRHPEALHQPAIDESHTETSASTVRSTTAATDVGESDEDVVELDSDAWHSAEDYQDQAAMSEGSSEHWDDEQEDEGNGHSEDDKDGGVGDGVDRDNGQDTQKLMGNGPVDASQVLEGISTSVHASPIASLSAVLRSLDVRMTDTADDAQGGEGDVSQSPSRGTRE</sequence>
<feature type="compositionally biased region" description="Polar residues" evidence="1">
    <location>
        <begin position="168"/>
        <end position="178"/>
    </location>
</feature>
<evidence type="ECO:0000313" key="3">
    <source>
        <dbReference type="Proteomes" id="UP001345013"/>
    </source>
</evidence>
<feature type="compositionally biased region" description="Acidic residues" evidence="1">
    <location>
        <begin position="47"/>
        <end position="58"/>
    </location>
</feature>
<proteinExistence type="predicted"/>
<comment type="caution">
    <text evidence="2">The sequence shown here is derived from an EMBL/GenBank/DDBJ whole genome shotgun (WGS) entry which is preliminary data.</text>
</comment>
<feature type="region of interest" description="Disordered" evidence="1">
    <location>
        <begin position="18"/>
        <end position="122"/>
    </location>
</feature>
<name>A0ABR0JWE2_9EURO</name>
<dbReference type="Proteomes" id="UP001345013">
    <property type="component" value="Unassembled WGS sequence"/>
</dbReference>
<feature type="region of interest" description="Disordered" evidence="1">
    <location>
        <begin position="156"/>
        <end position="178"/>
    </location>
</feature>
<feature type="compositionally biased region" description="Basic and acidic residues" evidence="1">
    <location>
        <begin position="89"/>
        <end position="110"/>
    </location>
</feature>
<gene>
    <name evidence="2" type="ORF">LTR24_009660</name>
</gene>
<protein>
    <submittedName>
        <fullName evidence="2">Uncharacterized protein</fullName>
    </submittedName>
</protein>
<feature type="compositionally biased region" description="Low complexity" evidence="1">
    <location>
        <begin position="31"/>
        <end position="46"/>
    </location>
</feature>
<organism evidence="2 3">
    <name type="scientific">Lithohypha guttulata</name>
    <dbReference type="NCBI Taxonomy" id="1690604"/>
    <lineage>
        <taxon>Eukaryota</taxon>
        <taxon>Fungi</taxon>
        <taxon>Dikarya</taxon>
        <taxon>Ascomycota</taxon>
        <taxon>Pezizomycotina</taxon>
        <taxon>Eurotiomycetes</taxon>
        <taxon>Chaetothyriomycetidae</taxon>
        <taxon>Chaetothyriales</taxon>
        <taxon>Trichomeriaceae</taxon>
        <taxon>Lithohypha</taxon>
    </lineage>
</organism>
<feature type="compositionally biased region" description="Basic and acidic residues" evidence="1">
    <location>
        <begin position="18"/>
        <end position="30"/>
    </location>
</feature>
<keyword evidence="3" id="KW-1185">Reference proteome</keyword>
<evidence type="ECO:0000313" key="2">
    <source>
        <dbReference type="EMBL" id="KAK5077413.1"/>
    </source>
</evidence>
<evidence type="ECO:0000256" key="1">
    <source>
        <dbReference type="SAM" id="MobiDB-lite"/>
    </source>
</evidence>
<dbReference type="EMBL" id="JAVRRG010000225">
    <property type="protein sequence ID" value="KAK5077413.1"/>
    <property type="molecule type" value="Genomic_DNA"/>
</dbReference>
<reference evidence="2 3" key="1">
    <citation type="submission" date="2023-08" db="EMBL/GenBank/DDBJ databases">
        <title>Black Yeasts Isolated from many extreme environments.</title>
        <authorList>
            <person name="Coleine C."/>
            <person name="Stajich J.E."/>
            <person name="Selbmann L."/>
        </authorList>
    </citation>
    <scope>NUCLEOTIDE SEQUENCE [LARGE SCALE GENOMIC DNA]</scope>
    <source>
        <strain evidence="2 3">CCFEE 5885</strain>
    </source>
</reference>